<evidence type="ECO:0000256" key="7">
    <source>
        <dbReference type="PIRSR" id="PIRSR600760-2"/>
    </source>
</evidence>
<dbReference type="Gene3D" id="3.30.540.10">
    <property type="entry name" value="Fructose-1,6-Bisphosphatase, subunit A, domain 1"/>
    <property type="match status" value="1"/>
</dbReference>
<dbReference type="InterPro" id="IPR020583">
    <property type="entry name" value="Inositol_monoP_metal-BS"/>
</dbReference>
<dbReference type="Proteomes" id="UP000326354">
    <property type="component" value="Chromosome"/>
</dbReference>
<dbReference type="GO" id="GO:0008934">
    <property type="term" value="F:inositol monophosphate 1-phosphatase activity"/>
    <property type="evidence" value="ECO:0007669"/>
    <property type="project" value="InterPro"/>
</dbReference>
<evidence type="ECO:0000256" key="6">
    <source>
        <dbReference type="ARBA" id="ARBA00022842"/>
    </source>
</evidence>
<dbReference type="Gene3D" id="3.40.190.80">
    <property type="match status" value="1"/>
</dbReference>
<dbReference type="RefSeq" id="WP_173013443.1">
    <property type="nucleotide sequence ID" value="NZ_AP019860.1"/>
</dbReference>
<dbReference type="PRINTS" id="PR01959">
    <property type="entry name" value="SBIMPHPHTASE"/>
</dbReference>
<evidence type="ECO:0000256" key="5">
    <source>
        <dbReference type="ARBA" id="ARBA00022801"/>
    </source>
</evidence>
<keyword evidence="5 8" id="KW-0378">Hydrolase</keyword>
<dbReference type="PROSITE" id="PS00629">
    <property type="entry name" value="IMP_1"/>
    <property type="match status" value="1"/>
</dbReference>
<keyword evidence="4 7" id="KW-0479">Metal-binding</keyword>
<dbReference type="CDD" id="cd01639">
    <property type="entry name" value="IMPase"/>
    <property type="match status" value="1"/>
</dbReference>
<comment type="catalytic activity">
    <reaction evidence="1 8">
        <text>a myo-inositol phosphate + H2O = myo-inositol + phosphate</text>
        <dbReference type="Rhea" id="RHEA:24056"/>
        <dbReference type="ChEBI" id="CHEBI:15377"/>
        <dbReference type="ChEBI" id="CHEBI:17268"/>
        <dbReference type="ChEBI" id="CHEBI:43474"/>
        <dbReference type="ChEBI" id="CHEBI:84139"/>
        <dbReference type="EC" id="3.1.3.25"/>
    </reaction>
</comment>
<dbReference type="Pfam" id="PF00459">
    <property type="entry name" value="Inositol_P"/>
    <property type="match status" value="1"/>
</dbReference>
<feature type="binding site" evidence="7">
    <location>
        <position position="212"/>
    </location>
    <ligand>
        <name>Mg(2+)</name>
        <dbReference type="ChEBI" id="CHEBI:18420"/>
        <label>1</label>
        <note>catalytic</note>
    </ligand>
</feature>
<dbReference type="AlphaFoldDB" id="A0A5S9F4D7"/>
<name>A0A5S9F4D7_UABAM</name>
<proteinExistence type="inferred from homology"/>
<dbReference type="EC" id="3.1.3.25" evidence="8"/>
<keyword evidence="6 7" id="KW-0460">Magnesium</keyword>
<sequence length="259" mass="28845">MQNEFTIFAQEVCLEAGKILLDFYGKLNDDNIAQKNKHDFVTDADKASEEFIVAKIEERYPLHGIHGEEFTSKEAQGEYTWFIDPLDGTTNFVHSHPFFAISMGLRCGEQLVSGVVYSPLLKEMFCAGVGEGAYLNGRRIHTSKTMTLDNSLLATGFPYKKAEIERNNLCNFNCLLPQVRGVRRCGAAAIDMCYVACGRYDGFWELWLQPHDVAAGTVIVREAGGIVTDFAGGEDYLFSGNVLATNEHIYAALQKNVVF</sequence>
<dbReference type="GO" id="GO:0006020">
    <property type="term" value="P:inositol metabolic process"/>
    <property type="evidence" value="ECO:0007669"/>
    <property type="project" value="TreeGrafter"/>
</dbReference>
<organism evidence="9 10">
    <name type="scientific">Uabimicrobium amorphum</name>
    <dbReference type="NCBI Taxonomy" id="2596890"/>
    <lineage>
        <taxon>Bacteria</taxon>
        <taxon>Pseudomonadati</taxon>
        <taxon>Planctomycetota</taxon>
        <taxon>Candidatus Uabimicrobiia</taxon>
        <taxon>Candidatus Uabimicrobiales</taxon>
        <taxon>Candidatus Uabimicrobiaceae</taxon>
        <taxon>Candidatus Uabimicrobium</taxon>
    </lineage>
</organism>
<feature type="binding site" evidence="7">
    <location>
        <position position="86"/>
    </location>
    <ligand>
        <name>Mg(2+)</name>
        <dbReference type="ChEBI" id="CHEBI:18420"/>
        <label>1</label>
        <note>catalytic</note>
    </ligand>
</feature>
<reference evidence="9 10" key="1">
    <citation type="submission" date="2019-08" db="EMBL/GenBank/DDBJ databases">
        <title>Complete genome sequence of Candidatus Uab amorphum.</title>
        <authorList>
            <person name="Shiratori T."/>
            <person name="Suzuki S."/>
            <person name="Kakizawa Y."/>
            <person name="Ishida K."/>
        </authorList>
    </citation>
    <scope>NUCLEOTIDE SEQUENCE [LARGE SCALE GENOMIC DNA]</scope>
    <source>
        <strain evidence="9 10">SRT547</strain>
    </source>
</reference>
<comment type="cofactor">
    <cofactor evidence="2 7 8">
        <name>Mg(2+)</name>
        <dbReference type="ChEBI" id="CHEBI:18420"/>
    </cofactor>
</comment>
<dbReference type="PANTHER" id="PTHR20854">
    <property type="entry name" value="INOSITOL MONOPHOSPHATASE"/>
    <property type="match status" value="1"/>
</dbReference>
<comment type="similarity">
    <text evidence="3 8">Belongs to the inositol monophosphatase superfamily.</text>
</comment>
<gene>
    <name evidence="9" type="ORF">UABAM_04059</name>
</gene>
<dbReference type="GO" id="GO:0046872">
    <property type="term" value="F:metal ion binding"/>
    <property type="evidence" value="ECO:0007669"/>
    <property type="project" value="UniProtKB-KW"/>
</dbReference>
<evidence type="ECO:0000256" key="4">
    <source>
        <dbReference type="ARBA" id="ARBA00022723"/>
    </source>
</evidence>
<evidence type="ECO:0000256" key="8">
    <source>
        <dbReference type="RuleBase" id="RU364068"/>
    </source>
</evidence>
<dbReference type="InterPro" id="IPR000760">
    <property type="entry name" value="Inositol_monophosphatase-like"/>
</dbReference>
<evidence type="ECO:0000256" key="3">
    <source>
        <dbReference type="ARBA" id="ARBA00009759"/>
    </source>
</evidence>
<accession>A0A5S9F4D7</accession>
<dbReference type="FunFam" id="3.30.540.10:FF:000003">
    <property type="entry name" value="Inositol-1-monophosphatase"/>
    <property type="match status" value="1"/>
</dbReference>
<keyword evidence="10" id="KW-1185">Reference proteome</keyword>
<evidence type="ECO:0000256" key="2">
    <source>
        <dbReference type="ARBA" id="ARBA00001946"/>
    </source>
</evidence>
<dbReference type="PANTHER" id="PTHR20854:SF4">
    <property type="entry name" value="INOSITOL-1-MONOPHOSPHATASE-RELATED"/>
    <property type="match status" value="1"/>
</dbReference>
<evidence type="ECO:0000313" key="9">
    <source>
        <dbReference type="EMBL" id="BBM85685.1"/>
    </source>
</evidence>
<protein>
    <recommendedName>
        <fullName evidence="8">Inositol-1-monophosphatase</fullName>
        <ecNumber evidence="8">3.1.3.25</ecNumber>
    </recommendedName>
</protein>
<dbReference type="FunFam" id="3.40.190.80:FF:000002">
    <property type="entry name" value="Inositol-1-monophosphatase"/>
    <property type="match status" value="1"/>
</dbReference>
<evidence type="ECO:0000256" key="1">
    <source>
        <dbReference type="ARBA" id="ARBA00001033"/>
    </source>
</evidence>
<dbReference type="KEGG" id="uam:UABAM_04059"/>
<dbReference type="EMBL" id="AP019860">
    <property type="protein sequence ID" value="BBM85685.1"/>
    <property type="molecule type" value="Genomic_DNA"/>
</dbReference>
<evidence type="ECO:0000313" key="10">
    <source>
        <dbReference type="Proteomes" id="UP000326354"/>
    </source>
</evidence>
<feature type="binding site" evidence="7">
    <location>
        <position position="68"/>
    </location>
    <ligand>
        <name>Mg(2+)</name>
        <dbReference type="ChEBI" id="CHEBI:18420"/>
        <label>1</label>
        <note>catalytic</note>
    </ligand>
</feature>
<dbReference type="SUPFAM" id="SSF56655">
    <property type="entry name" value="Carbohydrate phosphatase"/>
    <property type="match status" value="1"/>
</dbReference>
<dbReference type="InterPro" id="IPR033942">
    <property type="entry name" value="IMPase"/>
</dbReference>
<dbReference type="GO" id="GO:0007165">
    <property type="term" value="P:signal transduction"/>
    <property type="evidence" value="ECO:0007669"/>
    <property type="project" value="TreeGrafter"/>
</dbReference>
<dbReference type="PRINTS" id="PR00377">
    <property type="entry name" value="IMPHPHTASES"/>
</dbReference>
<feature type="binding site" evidence="7">
    <location>
        <position position="84"/>
    </location>
    <ligand>
        <name>Mg(2+)</name>
        <dbReference type="ChEBI" id="CHEBI:18420"/>
        <label>1</label>
        <note>catalytic</note>
    </ligand>
</feature>
<feature type="binding site" evidence="7">
    <location>
        <position position="87"/>
    </location>
    <ligand>
        <name>Mg(2+)</name>
        <dbReference type="ChEBI" id="CHEBI:18420"/>
        <label>1</label>
        <note>catalytic</note>
    </ligand>
</feature>
<dbReference type="InterPro" id="IPR022337">
    <property type="entry name" value="Inositol_monophosphatase_SuhB"/>
</dbReference>